<organism evidence="8">
    <name type="scientific">Anisakis simplex</name>
    <name type="common">Herring worm</name>
    <dbReference type="NCBI Taxonomy" id="6269"/>
    <lineage>
        <taxon>Eukaryota</taxon>
        <taxon>Metazoa</taxon>
        <taxon>Ecdysozoa</taxon>
        <taxon>Nematoda</taxon>
        <taxon>Chromadorea</taxon>
        <taxon>Rhabditida</taxon>
        <taxon>Spirurina</taxon>
        <taxon>Ascaridomorpha</taxon>
        <taxon>Ascaridoidea</taxon>
        <taxon>Anisakidae</taxon>
        <taxon>Anisakis</taxon>
        <taxon>Anisakis simplex complex</taxon>
    </lineage>
</organism>
<keyword evidence="3" id="KW-0067">ATP-binding</keyword>
<evidence type="ECO:0000313" key="6">
    <source>
        <dbReference type="EMBL" id="VDK20000.1"/>
    </source>
</evidence>
<sequence length="338" mass="37744">MSATLEIELFSEYFDNAPVFMVKGRTHPIELFYANSLDSASDDYVFNAVVTLMQIHRTEPIDWDVLVFLTGQEEIEFACKKATEAAQLTGRALKALPLYSGLSPYAQMRVFEPLGIPNTRKVIFSTNIAETSVTIPGIRVVIDTGKIKIKTFLADRRIDVLRVEDTSRASATQRAGRAGREAPGKCYRLYPEKHFASLHQTTIPEVLRTNLCTVLLELYRIGLTRLRSLQLISSPSSESIRSAQLLLQLIGAVQPADKKDRIHLTDMGTRIAAFPLDPPLARVLLAASQNGCLEEALTIVSFMSTDQVFMTSSQNRDLFNDSKRKFEAAEGDHCTWLN</sequence>
<gene>
    <name evidence="6" type="ORF">ASIM_LOCUS2471</name>
</gene>
<accession>A0A0M3J4Z1</accession>
<dbReference type="Gene3D" id="1.20.120.1080">
    <property type="match status" value="1"/>
</dbReference>
<name>A0A0M3J4Z1_ANISI</name>
<keyword evidence="3" id="KW-0547">Nucleotide-binding</keyword>
<dbReference type="SMART" id="SM00490">
    <property type="entry name" value="HELICc"/>
    <property type="match status" value="1"/>
</dbReference>
<feature type="domain" description="Helicase C-terminal" evidence="5">
    <location>
        <begin position="48"/>
        <end position="222"/>
    </location>
</feature>
<dbReference type="PROSITE" id="PS51194">
    <property type="entry name" value="HELICASE_CTER"/>
    <property type="match status" value="1"/>
</dbReference>
<dbReference type="EC" id="3.6.4.13" evidence="1"/>
<dbReference type="AlphaFoldDB" id="A0A0M3J4Z1"/>
<evidence type="ECO:0000256" key="3">
    <source>
        <dbReference type="ARBA" id="ARBA00022806"/>
    </source>
</evidence>
<dbReference type="InterPro" id="IPR001650">
    <property type="entry name" value="Helicase_C-like"/>
</dbReference>
<dbReference type="Gene3D" id="3.40.50.300">
    <property type="entry name" value="P-loop containing nucleotide triphosphate hydrolases"/>
    <property type="match status" value="1"/>
</dbReference>
<evidence type="ECO:0000256" key="2">
    <source>
        <dbReference type="ARBA" id="ARBA00022801"/>
    </source>
</evidence>
<reference evidence="8" key="1">
    <citation type="submission" date="2017-02" db="UniProtKB">
        <authorList>
            <consortium name="WormBaseParasite"/>
        </authorList>
    </citation>
    <scope>IDENTIFICATION</scope>
</reference>
<reference evidence="6 7" key="2">
    <citation type="submission" date="2018-11" db="EMBL/GenBank/DDBJ databases">
        <authorList>
            <consortium name="Pathogen Informatics"/>
        </authorList>
    </citation>
    <scope>NUCLEOTIDE SEQUENCE [LARGE SCALE GENOMIC DNA]</scope>
</reference>
<dbReference type="Pfam" id="PF21010">
    <property type="entry name" value="HA2_C"/>
    <property type="match status" value="1"/>
</dbReference>
<dbReference type="SMART" id="SM00847">
    <property type="entry name" value="HA2"/>
    <property type="match status" value="1"/>
</dbReference>
<dbReference type="GO" id="GO:0003725">
    <property type="term" value="F:double-stranded RNA binding"/>
    <property type="evidence" value="ECO:0007669"/>
    <property type="project" value="TreeGrafter"/>
</dbReference>
<proteinExistence type="predicted"/>
<comment type="catalytic activity">
    <reaction evidence="4">
        <text>ATP + H2O = ADP + phosphate + H(+)</text>
        <dbReference type="Rhea" id="RHEA:13065"/>
        <dbReference type="ChEBI" id="CHEBI:15377"/>
        <dbReference type="ChEBI" id="CHEBI:15378"/>
        <dbReference type="ChEBI" id="CHEBI:30616"/>
        <dbReference type="ChEBI" id="CHEBI:43474"/>
        <dbReference type="ChEBI" id="CHEBI:456216"/>
        <dbReference type="EC" id="3.6.4.13"/>
    </reaction>
</comment>
<keyword evidence="2" id="KW-0378">Hydrolase</keyword>
<dbReference type="GO" id="GO:0005730">
    <property type="term" value="C:nucleolus"/>
    <property type="evidence" value="ECO:0007669"/>
    <property type="project" value="TreeGrafter"/>
</dbReference>
<dbReference type="GO" id="GO:0045943">
    <property type="term" value="P:positive regulation of transcription by RNA polymerase I"/>
    <property type="evidence" value="ECO:0007669"/>
    <property type="project" value="TreeGrafter"/>
</dbReference>
<dbReference type="OrthoDB" id="10253254at2759"/>
<dbReference type="SUPFAM" id="SSF52540">
    <property type="entry name" value="P-loop containing nucleoside triphosphate hydrolases"/>
    <property type="match status" value="1"/>
</dbReference>
<evidence type="ECO:0000259" key="5">
    <source>
        <dbReference type="PROSITE" id="PS51194"/>
    </source>
</evidence>
<dbReference type="PANTHER" id="PTHR18934">
    <property type="entry name" value="ATP-DEPENDENT RNA HELICASE"/>
    <property type="match status" value="1"/>
</dbReference>
<keyword evidence="3" id="KW-0347">Helicase</keyword>
<keyword evidence="7" id="KW-1185">Reference proteome</keyword>
<dbReference type="InterPro" id="IPR027417">
    <property type="entry name" value="P-loop_NTPase"/>
</dbReference>
<evidence type="ECO:0000313" key="8">
    <source>
        <dbReference type="WBParaSite" id="ASIM_0000261801-mRNA-1"/>
    </source>
</evidence>
<dbReference type="CDD" id="cd18791">
    <property type="entry name" value="SF2_C_RHA"/>
    <property type="match status" value="1"/>
</dbReference>
<evidence type="ECO:0000256" key="1">
    <source>
        <dbReference type="ARBA" id="ARBA00012552"/>
    </source>
</evidence>
<dbReference type="WBParaSite" id="ASIM_0000261801-mRNA-1">
    <property type="protein sequence ID" value="ASIM_0000261801-mRNA-1"/>
    <property type="gene ID" value="ASIM_0000261801"/>
</dbReference>
<evidence type="ECO:0000313" key="7">
    <source>
        <dbReference type="Proteomes" id="UP000267096"/>
    </source>
</evidence>
<evidence type="ECO:0000256" key="4">
    <source>
        <dbReference type="ARBA" id="ARBA00047984"/>
    </source>
</evidence>
<dbReference type="GO" id="GO:0003724">
    <property type="term" value="F:RNA helicase activity"/>
    <property type="evidence" value="ECO:0007669"/>
    <property type="project" value="UniProtKB-EC"/>
</dbReference>
<protein>
    <recommendedName>
        <fullName evidence="1">RNA helicase</fullName>
        <ecNumber evidence="1">3.6.4.13</ecNumber>
    </recommendedName>
</protein>
<dbReference type="InterPro" id="IPR007502">
    <property type="entry name" value="Helicase-assoc_dom"/>
</dbReference>
<dbReference type="EMBL" id="UYRR01003332">
    <property type="protein sequence ID" value="VDK20000.1"/>
    <property type="molecule type" value="Genomic_DNA"/>
</dbReference>
<dbReference type="PANTHER" id="PTHR18934:SF118">
    <property type="entry name" value="ATP-DEPENDENT RNA HELICASE DHX33"/>
    <property type="match status" value="1"/>
</dbReference>
<dbReference type="Proteomes" id="UP000267096">
    <property type="component" value="Unassembled WGS sequence"/>
</dbReference>
<dbReference type="GO" id="GO:0016787">
    <property type="term" value="F:hydrolase activity"/>
    <property type="evidence" value="ECO:0007669"/>
    <property type="project" value="UniProtKB-KW"/>
</dbReference>
<dbReference type="Pfam" id="PF00271">
    <property type="entry name" value="Helicase_C"/>
    <property type="match status" value="1"/>
</dbReference>